<proteinExistence type="predicted"/>
<keyword evidence="1" id="KW-1133">Transmembrane helix</keyword>
<feature type="transmembrane region" description="Helical" evidence="1">
    <location>
        <begin position="80"/>
        <end position="101"/>
    </location>
</feature>
<evidence type="ECO:0000256" key="1">
    <source>
        <dbReference type="SAM" id="Phobius"/>
    </source>
</evidence>
<protein>
    <recommendedName>
        <fullName evidence="4">PH domain-containing protein</fullName>
    </recommendedName>
</protein>
<evidence type="ECO:0008006" key="4">
    <source>
        <dbReference type="Google" id="ProtNLM"/>
    </source>
</evidence>
<gene>
    <name evidence="2" type="ORF">LzC2_35780</name>
</gene>
<feature type="transmembrane region" description="Helical" evidence="1">
    <location>
        <begin position="121"/>
        <end position="142"/>
    </location>
</feature>
<keyword evidence="3" id="KW-1185">Reference proteome</keyword>
<keyword evidence="1" id="KW-0812">Transmembrane</keyword>
<evidence type="ECO:0000313" key="3">
    <source>
        <dbReference type="Proteomes" id="UP000609651"/>
    </source>
</evidence>
<reference evidence="2 3" key="1">
    <citation type="journal article" date="2020" name="Syst. Appl. Microbiol.">
        <title>Alienimonas chondri sp. nov., a novel planctomycete isolated from the biofilm of the red alga Chondrus crispus.</title>
        <authorList>
            <person name="Vitorino I."/>
            <person name="Albuquerque L."/>
            <person name="Wiegand S."/>
            <person name="Kallscheuer N."/>
            <person name="da Costa M.S."/>
            <person name="Lobo-da-Cunha A."/>
            <person name="Jogler C."/>
            <person name="Lage O.M."/>
        </authorList>
    </citation>
    <scope>NUCLEOTIDE SEQUENCE [LARGE SCALE GENOMIC DNA]</scope>
    <source>
        <strain evidence="2 3">LzC2</strain>
    </source>
</reference>
<sequence>MADAPRCESCDAVLRLLPADRRRGFAACSECGECTDLPEAPAEQGAEAPPAPPTRPERWTVEHGDGVVAVRWAWRSAKSVALALFTLLWFGFLALFALILWVCGVPSGPEVQGPGELASEAMFVVLPLVILAVGAVMGYVALAGLRNQTILTAGHGQFRTRHEPIWWWGGQTIAMTDFDRLRSTATDAGFAVSGPDLVETVYAVEALGDGRRETLVRGIRGENAARFLAKTLGEALELPDEEPMD</sequence>
<accession>A0ABX1VJN9</accession>
<dbReference type="EMBL" id="WTPX01000157">
    <property type="protein sequence ID" value="NNJ27473.1"/>
    <property type="molecule type" value="Genomic_DNA"/>
</dbReference>
<keyword evidence="1" id="KW-0472">Membrane</keyword>
<comment type="caution">
    <text evidence="2">The sequence shown here is derived from an EMBL/GenBank/DDBJ whole genome shotgun (WGS) entry which is preliminary data.</text>
</comment>
<organism evidence="2 3">
    <name type="scientific">Alienimonas chondri</name>
    <dbReference type="NCBI Taxonomy" id="2681879"/>
    <lineage>
        <taxon>Bacteria</taxon>
        <taxon>Pseudomonadati</taxon>
        <taxon>Planctomycetota</taxon>
        <taxon>Planctomycetia</taxon>
        <taxon>Planctomycetales</taxon>
        <taxon>Planctomycetaceae</taxon>
        <taxon>Alienimonas</taxon>
    </lineage>
</organism>
<evidence type="ECO:0000313" key="2">
    <source>
        <dbReference type="EMBL" id="NNJ27473.1"/>
    </source>
</evidence>
<dbReference type="RefSeq" id="WP_171189385.1">
    <property type="nucleotide sequence ID" value="NZ_WTPX01000157.1"/>
</dbReference>
<name>A0ABX1VJN9_9PLAN</name>
<dbReference type="Proteomes" id="UP000609651">
    <property type="component" value="Unassembled WGS sequence"/>
</dbReference>